<dbReference type="RefSeq" id="WP_141319033.1">
    <property type="nucleotide sequence ID" value="NZ_BJLP01000010.1"/>
</dbReference>
<dbReference type="CDD" id="cd08899">
    <property type="entry name" value="SRPBCC_CalC_Aha1-like_6"/>
    <property type="match status" value="1"/>
</dbReference>
<name>A0A4Y3K9M8_CELUD</name>
<dbReference type="EMBL" id="BJLP01000010">
    <property type="protein sequence ID" value="GEA80426.1"/>
    <property type="molecule type" value="Genomic_DNA"/>
</dbReference>
<evidence type="ECO:0000313" key="4">
    <source>
        <dbReference type="EMBL" id="GEA80426.1"/>
    </source>
</evidence>
<evidence type="ECO:0000256" key="2">
    <source>
        <dbReference type="SAM" id="MobiDB-lite"/>
    </source>
</evidence>
<gene>
    <name evidence="4" type="ORF">CUD01_08700</name>
</gene>
<evidence type="ECO:0000259" key="3">
    <source>
        <dbReference type="Pfam" id="PF08327"/>
    </source>
</evidence>
<dbReference type="Proteomes" id="UP000315842">
    <property type="component" value="Unassembled WGS sequence"/>
</dbReference>
<sequence length="232" mass="24776">MTISVDPIATAGLVTREVRTGERAGAPTRVAVARRTYATDPADLWDALTDPQRIPRWFLPVSGDLRVGGRYSLTGNASGVVERCDAPRLLALTWEMGPQVSWVEVELTPVDDGTGDRTRLELRHEAPVDPEFWTQYGPGAVGVGWDLALLGLGLHLDTGEPVDPDDGAGYALTADGRAFVRTSAQGWTAAAVAAGEDARDMQAAGERTVTFYTVDPSQPSTEETPTGETPTE</sequence>
<accession>A0A4Y3K9M8</accession>
<dbReference type="InterPro" id="IPR013538">
    <property type="entry name" value="ASHA1/2-like_C"/>
</dbReference>
<organism evidence="4 5">
    <name type="scientific">Cellulomonas uda</name>
    <dbReference type="NCBI Taxonomy" id="1714"/>
    <lineage>
        <taxon>Bacteria</taxon>
        <taxon>Bacillati</taxon>
        <taxon>Actinomycetota</taxon>
        <taxon>Actinomycetes</taxon>
        <taxon>Micrococcales</taxon>
        <taxon>Cellulomonadaceae</taxon>
        <taxon>Cellulomonas</taxon>
    </lineage>
</organism>
<dbReference type="SUPFAM" id="SSF55961">
    <property type="entry name" value="Bet v1-like"/>
    <property type="match status" value="1"/>
</dbReference>
<dbReference type="Pfam" id="PF08327">
    <property type="entry name" value="AHSA1"/>
    <property type="match status" value="1"/>
</dbReference>
<evidence type="ECO:0000256" key="1">
    <source>
        <dbReference type="ARBA" id="ARBA00006817"/>
    </source>
</evidence>
<keyword evidence="5" id="KW-1185">Reference proteome</keyword>
<proteinExistence type="inferred from homology"/>
<dbReference type="AlphaFoldDB" id="A0A4Y3K9M8"/>
<protein>
    <submittedName>
        <fullName evidence="4">Activator of HSP90 ATPase</fullName>
    </submittedName>
</protein>
<dbReference type="Gene3D" id="3.30.530.20">
    <property type="match status" value="1"/>
</dbReference>
<evidence type="ECO:0000313" key="5">
    <source>
        <dbReference type="Proteomes" id="UP000315842"/>
    </source>
</evidence>
<comment type="caution">
    <text evidence="4">The sequence shown here is derived from an EMBL/GenBank/DDBJ whole genome shotgun (WGS) entry which is preliminary data.</text>
</comment>
<dbReference type="InterPro" id="IPR023393">
    <property type="entry name" value="START-like_dom_sf"/>
</dbReference>
<reference evidence="4 5" key="1">
    <citation type="submission" date="2019-06" db="EMBL/GenBank/DDBJ databases">
        <title>Whole genome shotgun sequence of Cellulomonas uda NBRC 3747.</title>
        <authorList>
            <person name="Hosoyama A."/>
            <person name="Uohara A."/>
            <person name="Ohji S."/>
            <person name="Ichikawa N."/>
        </authorList>
    </citation>
    <scope>NUCLEOTIDE SEQUENCE [LARGE SCALE GENOMIC DNA]</scope>
    <source>
        <strain evidence="4 5">NBRC 3747</strain>
    </source>
</reference>
<comment type="similarity">
    <text evidence="1">Belongs to the AHA1 family.</text>
</comment>
<feature type="region of interest" description="Disordered" evidence="2">
    <location>
        <begin position="213"/>
        <end position="232"/>
    </location>
</feature>
<feature type="compositionally biased region" description="Low complexity" evidence="2">
    <location>
        <begin position="216"/>
        <end position="232"/>
    </location>
</feature>
<feature type="domain" description="Activator of Hsp90 ATPase homologue 1/2-like C-terminal" evidence="3">
    <location>
        <begin position="39"/>
        <end position="126"/>
    </location>
</feature>